<gene>
    <name evidence="2" type="ORF">PCON_01437</name>
</gene>
<reference evidence="2 3" key="1">
    <citation type="journal article" date="2013" name="PLoS Genet.">
        <title>The genome and development-dependent transcriptomes of Pyronema confluens: a window into fungal evolution.</title>
        <authorList>
            <person name="Traeger S."/>
            <person name="Altegoer F."/>
            <person name="Freitag M."/>
            <person name="Gabaldon T."/>
            <person name="Kempken F."/>
            <person name="Kumar A."/>
            <person name="Marcet-Houben M."/>
            <person name="Poggeler S."/>
            <person name="Stajich J.E."/>
            <person name="Nowrousian M."/>
        </authorList>
    </citation>
    <scope>NUCLEOTIDE SEQUENCE [LARGE SCALE GENOMIC DNA]</scope>
    <source>
        <strain evidence="3">CBS 100304</strain>
        <tissue evidence="2">Vegetative mycelium</tissue>
    </source>
</reference>
<evidence type="ECO:0000313" key="3">
    <source>
        <dbReference type="Proteomes" id="UP000018144"/>
    </source>
</evidence>
<keyword evidence="3" id="KW-1185">Reference proteome</keyword>
<proteinExistence type="predicted"/>
<feature type="region of interest" description="Disordered" evidence="1">
    <location>
        <begin position="29"/>
        <end position="57"/>
    </location>
</feature>
<sequence length="57" mass="6303">MARLPGLGTSNVNAFLAAPILSRFFFHPKPQRNPSPSSILRHSETRTKISKTPSQLT</sequence>
<evidence type="ECO:0000256" key="1">
    <source>
        <dbReference type="SAM" id="MobiDB-lite"/>
    </source>
</evidence>
<organism evidence="2 3">
    <name type="scientific">Pyronema omphalodes (strain CBS 100304)</name>
    <name type="common">Pyronema confluens</name>
    <dbReference type="NCBI Taxonomy" id="1076935"/>
    <lineage>
        <taxon>Eukaryota</taxon>
        <taxon>Fungi</taxon>
        <taxon>Dikarya</taxon>
        <taxon>Ascomycota</taxon>
        <taxon>Pezizomycotina</taxon>
        <taxon>Pezizomycetes</taxon>
        <taxon>Pezizales</taxon>
        <taxon>Pyronemataceae</taxon>
        <taxon>Pyronema</taxon>
    </lineage>
</organism>
<protein>
    <submittedName>
        <fullName evidence="2">Uncharacterized protein</fullName>
    </submittedName>
</protein>
<dbReference type="Proteomes" id="UP000018144">
    <property type="component" value="Unassembled WGS sequence"/>
</dbReference>
<evidence type="ECO:0000313" key="2">
    <source>
        <dbReference type="EMBL" id="CCX33566.1"/>
    </source>
</evidence>
<name>U4LWC7_PYROM</name>
<dbReference type="AlphaFoldDB" id="U4LWC7"/>
<accession>U4LWC7</accession>
<dbReference type="EMBL" id="HF936139">
    <property type="protein sequence ID" value="CCX33566.1"/>
    <property type="molecule type" value="Genomic_DNA"/>
</dbReference>